<feature type="compositionally biased region" description="Basic and acidic residues" evidence="9">
    <location>
        <begin position="764"/>
        <end position="777"/>
    </location>
</feature>
<evidence type="ECO:0000313" key="13">
    <source>
        <dbReference type="Proteomes" id="UP000734854"/>
    </source>
</evidence>
<dbReference type="GO" id="GO:0008017">
    <property type="term" value="F:microtubule binding"/>
    <property type="evidence" value="ECO:0007669"/>
    <property type="project" value="TreeGrafter"/>
</dbReference>
<keyword evidence="7" id="KW-0539">Nucleus</keyword>
<dbReference type="EMBL" id="JACMSC010000003">
    <property type="protein sequence ID" value="KAG6528949.1"/>
    <property type="molecule type" value="Genomic_DNA"/>
</dbReference>
<keyword evidence="6" id="KW-0206">Cytoskeleton</keyword>
<keyword evidence="8" id="KW-0175">Coiled coil</keyword>
<comment type="caution">
    <text evidence="12">The sequence shown here is derived from an EMBL/GenBank/DDBJ whole genome shotgun (WGS) entry which is preliminary data.</text>
</comment>
<dbReference type="GO" id="GO:0030295">
    <property type="term" value="F:protein kinase activator activity"/>
    <property type="evidence" value="ECO:0007669"/>
    <property type="project" value="TreeGrafter"/>
</dbReference>
<evidence type="ECO:0000313" key="12">
    <source>
        <dbReference type="EMBL" id="KAG6528949.1"/>
    </source>
</evidence>
<keyword evidence="5" id="KW-0493">Microtubule</keyword>
<dbReference type="Pfam" id="PF12214">
    <property type="entry name" value="TPX2_importin"/>
    <property type="match status" value="1"/>
</dbReference>
<sequence>MAGGAVEDPQIDETYEFSAPRFFDFINDETEEDMRKAELWFETSLSYAPSPFMPKIREGRSIQIDSLCDFGNVDDEQKVGFEKNKRADISKEDSHQAEPRTEVDKIARSSKYNLESETNVGNTQNQEVEKKINSSELDSEVNLCQNNILTQQGIRSATSDSSSKEEVPSSEVSYVPLDASPVAEAPEVCNSKAHSSEKVAESSIVKNNDSVESCTPRIQKMPVKEVAPGSSKNLTARKIAFFIQQTCASNPKTKPLTHSSKVNNVKNSTKFSSGLVANNFLANEVSEENQAVKRQKLDYGKARQLKLIPFTFSWHIQEDTSSVIQRRPKLTLTRPKDPKLETAHRVRAVRIKSSAELEAEMLAKIPKFKARPLNKKILEAPVLPAVPKRIPETPVFQEYNFKTMERANHHAETSSVVSSLDTSVQSQIRPLKIIEPRPPHLETSLRARPSKIRSSQEIELEELQKIPKFKARPLNKKILESKGDIGVSCKPKPGRTIHQEFHFATTDRLGPPTVADLFDNLSLHPESYHGKKEVPKITKPNPFHLRTEERGLEKEKHFAGQLFQKDLEEEKNRIPRASTYPYTTDFPVMPPKPEPKQCTKPEVFQLQSLVRHEEQMKKQLEEKEKKEKEEAQGRNFKAQAVMKEYIPPTNKLLNLNKFIDEEILKKDSFYCCNTRDPLPVPQRERKVLTEVQQFVMHADHRALQRKAFDKKIKDKELTYKRLREEQESVKMIEEEKATKQMRRTMMPHAKPLPKFSNPFIPQKSMKENTKPKSPDLHVKHRVESRRALQQMR</sequence>
<dbReference type="PANTHER" id="PTHR14326:SF44">
    <property type="entry name" value="TARGETING PROTEIN FOR XKLP2"/>
    <property type="match status" value="1"/>
</dbReference>
<name>A0A8J5M0H0_ZINOF</name>
<dbReference type="InterPro" id="IPR009675">
    <property type="entry name" value="TPX2_fam"/>
</dbReference>
<reference evidence="12 13" key="1">
    <citation type="submission" date="2020-08" db="EMBL/GenBank/DDBJ databases">
        <title>Plant Genome Project.</title>
        <authorList>
            <person name="Zhang R.-G."/>
        </authorList>
    </citation>
    <scope>NUCLEOTIDE SEQUENCE [LARGE SCALE GENOMIC DNA]</scope>
    <source>
        <tissue evidence="12">Rhizome</tissue>
    </source>
</reference>
<evidence type="ECO:0000256" key="2">
    <source>
        <dbReference type="ARBA" id="ARBA00004186"/>
    </source>
</evidence>
<evidence type="ECO:0000256" key="5">
    <source>
        <dbReference type="ARBA" id="ARBA00022701"/>
    </source>
</evidence>
<gene>
    <name evidence="12" type="ORF">ZIOFF_011141</name>
</gene>
<feature type="region of interest" description="Disordered" evidence="9">
    <location>
        <begin position="578"/>
        <end position="597"/>
    </location>
</feature>
<evidence type="ECO:0000256" key="8">
    <source>
        <dbReference type="SAM" id="Coils"/>
    </source>
</evidence>
<feature type="region of interest" description="Disordered" evidence="9">
    <location>
        <begin position="84"/>
        <end position="103"/>
    </location>
</feature>
<proteinExistence type="inferred from homology"/>
<feature type="coiled-coil region" evidence="8">
    <location>
        <begin position="705"/>
        <end position="742"/>
    </location>
</feature>
<dbReference type="AlphaFoldDB" id="A0A8J5M0H0"/>
<dbReference type="PANTHER" id="PTHR14326">
    <property type="entry name" value="TARGETING PROTEIN FOR XKLP2"/>
    <property type="match status" value="1"/>
</dbReference>
<protein>
    <recommendedName>
        <fullName evidence="14">Protein TPX2</fullName>
    </recommendedName>
</protein>
<feature type="region of interest" description="Disordered" evidence="9">
    <location>
        <begin position="747"/>
        <end position="792"/>
    </location>
</feature>
<evidence type="ECO:0000256" key="1">
    <source>
        <dbReference type="ARBA" id="ARBA00004123"/>
    </source>
</evidence>
<dbReference type="Proteomes" id="UP000734854">
    <property type="component" value="Unassembled WGS sequence"/>
</dbReference>
<evidence type="ECO:0000256" key="9">
    <source>
        <dbReference type="SAM" id="MobiDB-lite"/>
    </source>
</evidence>
<dbReference type="GO" id="GO:0090307">
    <property type="term" value="P:mitotic spindle assembly"/>
    <property type="evidence" value="ECO:0007669"/>
    <property type="project" value="TreeGrafter"/>
</dbReference>
<feature type="coiled-coil region" evidence="8">
    <location>
        <begin position="603"/>
        <end position="631"/>
    </location>
</feature>
<dbReference type="InterPro" id="IPR027330">
    <property type="entry name" value="TPX2_central_dom"/>
</dbReference>
<dbReference type="InterPro" id="IPR027329">
    <property type="entry name" value="TPX2_C"/>
</dbReference>
<accession>A0A8J5M0H0</accession>
<evidence type="ECO:0000259" key="11">
    <source>
        <dbReference type="Pfam" id="PF12214"/>
    </source>
</evidence>
<feature type="domain" description="TPX2 central" evidence="11">
    <location>
        <begin position="331"/>
        <end position="432"/>
    </location>
</feature>
<evidence type="ECO:0008006" key="14">
    <source>
        <dbReference type="Google" id="ProtNLM"/>
    </source>
</evidence>
<evidence type="ECO:0000256" key="7">
    <source>
        <dbReference type="ARBA" id="ARBA00023242"/>
    </source>
</evidence>
<evidence type="ECO:0000256" key="4">
    <source>
        <dbReference type="ARBA" id="ARBA00022490"/>
    </source>
</evidence>
<dbReference type="GO" id="GO:0060236">
    <property type="term" value="P:regulation of mitotic spindle organization"/>
    <property type="evidence" value="ECO:0007669"/>
    <property type="project" value="InterPro"/>
</dbReference>
<evidence type="ECO:0000259" key="10">
    <source>
        <dbReference type="Pfam" id="PF06886"/>
    </source>
</evidence>
<keyword evidence="13" id="KW-1185">Reference proteome</keyword>
<keyword evidence="4" id="KW-0963">Cytoplasm</keyword>
<feature type="domain" description="TPX2 C-terminal" evidence="10">
    <location>
        <begin position="694"/>
        <end position="769"/>
    </location>
</feature>
<dbReference type="Pfam" id="PF06886">
    <property type="entry name" value="TPX2"/>
    <property type="match status" value="1"/>
</dbReference>
<organism evidence="12 13">
    <name type="scientific">Zingiber officinale</name>
    <name type="common">Ginger</name>
    <name type="synonym">Amomum zingiber</name>
    <dbReference type="NCBI Taxonomy" id="94328"/>
    <lineage>
        <taxon>Eukaryota</taxon>
        <taxon>Viridiplantae</taxon>
        <taxon>Streptophyta</taxon>
        <taxon>Embryophyta</taxon>
        <taxon>Tracheophyta</taxon>
        <taxon>Spermatophyta</taxon>
        <taxon>Magnoliopsida</taxon>
        <taxon>Liliopsida</taxon>
        <taxon>Zingiberales</taxon>
        <taxon>Zingiberaceae</taxon>
        <taxon>Zingiber</taxon>
    </lineage>
</organism>
<evidence type="ECO:0000256" key="3">
    <source>
        <dbReference type="ARBA" id="ARBA00005885"/>
    </source>
</evidence>
<evidence type="ECO:0000256" key="6">
    <source>
        <dbReference type="ARBA" id="ARBA00023212"/>
    </source>
</evidence>
<feature type="region of interest" description="Disordered" evidence="9">
    <location>
        <begin position="154"/>
        <end position="175"/>
    </location>
</feature>
<dbReference type="GO" id="GO:0005819">
    <property type="term" value="C:spindle"/>
    <property type="evidence" value="ECO:0007669"/>
    <property type="project" value="UniProtKB-SubCell"/>
</dbReference>
<dbReference type="GO" id="GO:0005880">
    <property type="term" value="C:nuclear microtubule"/>
    <property type="evidence" value="ECO:0007669"/>
    <property type="project" value="TreeGrafter"/>
</dbReference>
<comment type="similarity">
    <text evidence="3">Belongs to the TPX2 family.</text>
</comment>
<comment type="subcellular location">
    <subcellularLocation>
        <location evidence="2">Cytoplasm</location>
        <location evidence="2">Cytoskeleton</location>
        <location evidence="2">Spindle</location>
    </subcellularLocation>
    <subcellularLocation>
        <location evidence="1">Nucleus</location>
    </subcellularLocation>
</comment>